<sequence>MLLYPLLHRYQHIQPVTEKSGKRSVCTGRQHFIPMHGNLHVHCIMESSVGCSKFTDLLLLET</sequence>
<dbReference type="AlphaFoldDB" id="A0A8T0H1E4"/>
<comment type="caution">
    <text evidence="1">The sequence shown here is derived from an EMBL/GenBank/DDBJ whole genome shotgun (WGS) entry which is preliminary data.</text>
</comment>
<protein>
    <submittedName>
        <fullName evidence="1">Uncharacterized protein</fullName>
    </submittedName>
</protein>
<name>A0A8T0H1E4_CERPU</name>
<evidence type="ECO:0000313" key="1">
    <source>
        <dbReference type="EMBL" id="KAG0565160.1"/>
    </source>
</evidence>
<gene>
    <name evidence="1" type="ORF">KC19_8G169200</name>
</gene>
<dbReference type="Proteomes" id="UP000822688">
    <property type="component" value="Chromosome 8"/>
</dbReference>
<evidence type="ECO:0000313" key="2">
    <source>
        <dbReference type="Proteomes" id="UP000822688"/>
    </source>
</evidence>
<organism evidence="1 2">
    <name type="scientific">Ceratodon purpureus</name>
    <name type="common">Fire moss</name>
    <name type="synonym">Dicranum purpureum</name>
    <dbReference type="NCBI Taxonomy" id="3225"/>
    <lineage>
        <taxon>Eukaryota</taxon>
        <taxon>Viridiplantae</taxon>
        <taxon>Streptophyta</taxon>
        <taxon>Embryophyta</taxon>
        <taxon>Bryophyta</taxon>
        <taxon>Bryophytina</taxon>
        <taxon>Bryopsida</taxon>
        <taxon>Dicranidae</taxon>
        <taxon>Pseudoditrichales</taxon>
        <taxon>Ditrichaceae</taxon>
        <taxon>Ceratodon</taxon>
    </lineage>
</organism>
<dbReference type="EMBL" id="CM026429">
    <property type="protein sequence ID" value="KAG0565160.1"/>
    <property type="molecule type" value="Genomic_DNA"/>
</dbReference>
<proteinExistence type="predicted"/>
<keyword evidence="2" id="KW-1185">Reference proteome</keyword>
<accession>A0A8T0H1E4</accession>
<reference evidence="1" key="1">
    <citation type="submission" date="2020-06" db="EMBL/GenBank/DDBJ databases">
        <title>WGS assembly of Ceratodon purpureus strain R40.</title>
        <authorList>
            <person name="Carey S.B."/>
            <person name="Jenkins J."/>
            <person name="Shu S."/>
            <person name="Lovell J.T."/>
            <person name="Sreedasyam A."/>
            <person name="Maumus F."/>
            <person name="Tiley G.P."/>
            <person name="Fernandez-Pozo N."/>
            <person name="Barry K."/>
            <person name="Chen C."/>
            <person name="Wang M."/>
            <person name="Lipzen A."/>
            <person name="Daum C."/>
            <person name="Saski C.A."/>
            <person name="Payton A.C."/>
            <person name="Mcbreen J.C."/>
            <person name="Conrad R.E."/>
            <person name="Kollar L.M."/>
            <person name="Olsson S."/>
            <person name="Huttunen S."/>
            <person name="Landis J.B."/>
            <person name="Wickett N.J."/>
            <person name="Johnson M.G."/>
            <person name="Rensing S.A."/>
            <person name="Grimwood J."/>
            <person name="Schmutz J."/>
            <person name="Mcdaniel S.F."/>
        </authorList>
    </citation>
    <scope>NUCLEOTIDE SEQUENCE</scope>
    <source>
        <strain evidence="1">R40</strain>
    </source>
</reference>